<dbReference type="AlphaFoldDB" id="A0A8C6IL78"/>
<sequence length="111" mass="12521">MVELRLNLDLLDFCGSQLNFRRAVFSVDSKYVFCVSGDSVRVYSTGAEESEHILRGHKHLVSGILTNPSNHLQRPCHTLTTSQLSVPIMQKTMKNPYWSQLAEMATSKCGY</sequence>
<dbReference type="PANTHER" id="PTHR44215:SF1">
    <property type="entry name" value="WD REPEAT-CONTAINING PROTEIN 75"/>
    <property type="match status" value="1"/>
</dbReference>
<proteinExistence type="predicted"/>
<dbReference type="GO" id="GO:0003723">
    <property type="term" value="F:RNA binding"/>
    <property type="evidence" value="ECO:0007669"/>
    <property type="project" value="InterPro"/>
</dbReference>
<dbReference type="InterPro" id="IPR036322">
    <property type="entry name" value="WD40_repeat_dom_sf"/>
</dbReference>
<dbReference type="GeneTree" id="ENSGT00940000179557"/>
<dbReference type="GO" id="GO:0032040">
    <property type="term" value="C:small-subunit processome"/>
    <property type="evidence" value="ECO:0007669"/>
    <property type="project" value="InterPro"/>
</dbReference>
<evidence type="ECO:0000256" key="7">
    <source>
        <dbReference type="ARBA" id="ARBA00023242"/>
    </source>
</evidence>
<evidence type="ECO:0000313" key="8">
    <source>
        <dbReference type="Ensembl" id="ENSMSIP00000037559.1"/>
    </source>
</evidence>
<evidence type="ECO:0000256" key="1">
    <source>
        <dbReference type="ARBA" id="ARBA00004604"/>
    </source>
</evidence>
<dbReference type="SUPFAM" id="SSF50978">
    <property type="entry name" value="WD40 repeat-like"/>
    <property type="match status" value="1"/>
</dbReference>
<dbReference type="GO" id="GO:0006364">
    <property type="term" value="P:rRNA processing"/>
    <property type="evidence" value="ECO:0007669"/>
    <property type="project" value="UniProtKB-KW"/>
</dbReference>
<accession>A0A8C6IL78</accession>
<reference evidence="8" key="1">
    <citation type="submission" date="2025-08" db="UniProtKB">
        <authorList>
            <consortium name="Ensembl"/>
        </authorList>
    </citation>
    <scope>IDENTIFICATION</scope>
</reference>
<dbReference type="PANTHER" id="PTHR44215">
    <property type="entry name" value="WD REPEAT-CONTAINING PROTEIN 75"/>
    <property type="match status" value="1"/>
</dbReference>
<evidence type="ECO:0000256" key="2">
    <source>
        <dbReference type="ARBA" id="ARBA00022517"/>
    </source>
</evidence>
<dbReference type="GO" id="GO:2000234">
    <property type="term" value="P:positive regulation of rRNA processing"/>
    <property type="evidence" value="ECO:0007669"/>
    <property type="project" value="TreeGrafter"/>
</dbReference>
<dbReference type="Ensembl" id="ENSMSIT00000047390.1">
    <property type="protein sequence ID" value="ENSMSIP00000037559.1"/>
    <property type="gene ID" value="ENSMSIG00000031279.1"/>
</dbReference>
<organism evidence="8 9">
    <name type="scientific">Mus spicilegus</name>
    <name type="common">Mound-building mouse</name>
    <dbReference type="NCBI Taxonomy" id="10103"/>
    <lineage>
        <taxon>Eukaryota</taxon>
        <taxon>Metazoa</taxon>
        <taxon>Chordata</taxon>
        <taxon>Craniata</taxon>
        <taxon>Vertebrata</taxon>
        <taxon>Euteleostomi</taxon>
        <taxon>Mammalia</taxon>
        <taxon>Eutheria</taxon>
        <taxon>Euarchontoglires</taxon>
        <taxon>Glires</taxon>
        <taxon>Rodentia</taxon>
        <taxon>Myomorpha</taxon>
        <taxon>Muroidea</taxon>
        <taxon>Muridae</taxon>
        <taxon>Murinae</taxon>
        <taxon>Mus</taxon>
        <taxon>Mus</taxon>
    </lineage>
</organism>
<dbReference type="Pfam" id="PF23869">
    <property type="entry name" value="Beta-prop_WDR75_1st"/>
    <property type="match status" value="1"/>
</dbReference>
<keyword evidence="6" id="KW-0804">Transcription</keyword>
<protein>
    <submittedName>
        <fullName evidence="8">Uncharacterized protein</fullName>
    </submittedName>
</protein>
<comment type="subcellular location">
    <subcellularLocation>
        <location evidence="1">Nucleus</location>
        <location evidence="1">Nucleolus</location>
    </subcellularLocation>
</comment>
<keyword evidence="4" id="KW-0853">WD repeat</keyword>
<keyword evidence="5" id="KW-0677">Repeat</keyword>
<dbReference type="InterPro" id="IPR053826">
    <property type="entry name" value="WDR75"/>
</dbReference>
<dbReference type="Proteomes" id="UP000694415">
    <property type="component" value="Unplaced"/>
</dbReference>
<evidence type="ECO:0000256" key="3">
    <source>
        <dbReference type="ARBA" id="ARBA00022552"/>
    </source>
</evidence>
<keyword evidence="3" id="KW-0698">rRNA processing</keyword>
<dbReference type="GO" id="GO:0045943">
    <property type="term" value="P:positive regulation of transcription by RNA polymerase I"/>
    <property type="evidence" value="ECO:0007669"/>
    <property type="project" value="InterPro"/>
</dbReference>
<evidence type="ECO:0000256" key="4">
    <source>
        <dbReference type="ARBA" id="ARBA00022574"/>
    </source>
</evidence>
<keyword evidence="7" id="KW-0539">Nucleus</keyword>
<name>A0A8C6IL78_MUSSI</name>
<evidence type="ECO:0000256" key="5">
    <source>
        <dbReference type="ARBA" id="ARBA00022737"/>
    </source>
</evidence>
<reference evidence="8" key="2">
    <citation type="submission" date="2025-09" db="UniProtKB">
        <authorList>
            <consortium name="Ensembl"/>
        </authorList>
    </citation>
    <scope>IDENTIFICATION</scope>
</reference>
<keyword evidence="9" id="KW-1185">Reference proteome</keyword>
<evidence type="ECO:0000313" key="9">
    <source>
        <dbReference type="Proteomes" id="UP000694415"/>
    </source>
</evidence>
<keyword evidence="2" id="KW-0690">Ribosome biogenesis</keyword>
<evidence type="ECO:0000256" key="6">
    <source>
        <dbReference type="ARBA" id="ARBA00023163"/>
    </source>
</evidence>